<dbReference type="FunFam" id="1.20.81.30:FF:000001">
    <property type="entry name" value="Type II secretion system protein F"/>
    <property type="match status" value="1"/>
</dbReference>
<feature type="domain" description="Type II secretion system protein GspF" evidence="13">
    <location>
        <begin position="266"/>
        <end position="387"/>
    </location>
</feature>
<organism evidence="14 15">
    <name type="scientific">Massilia eburnea</name>
    <dbReference type="NCBI Taxonomy" id="1776165"/>
    <lineage>
        <taxon>Bacteria</taxon>
        <taxon>Pseudomonadati</taxon>
        <taxon>Pseudomonadota</taxon>
        <taxon>Betaproteobacteria</taxon>
        <taxon>Burkholderiales</taxon>
        <taxon>Oxalobacteraceae</taxon>
        <taxon>Telluria group</taxon>
        <taxon>Massilia</taxon>
    </lineage>
</organism>
<evidence type="ECO:0000256" key="1">
    <source>
        <dbReference type="ARBA" id="ARBA00002684"/>
    </source>
</evidence>
<comment type="caution">
    <text evidence="14">The sequence shown here is derived from an EMBL/GenBank/DDBJ whole genome shotgun (WGS) entry which is preliminary data.</text>
</comment>
<proteinExistence type="inferred from homology"/>
<evidence type="ECO:0000259" key="13">
    <source>
        <dbReference type="Pfam" id="PF00482"/>
    </source>
</evidence>
<keyword evidence="15" id="KW-1185">Reference proteome</keyword>
<keyword evidence="7 11" id="KW-0812">Transmembrane</keyword>
<feature type="transmembrane region" description="Helical" evidence="12">
    <location>
        <begin position="207"/>
        <end position="229"/>
    </location>
</feature>
<dbReference type="PANTHER" id="PTHR30012:SF0">
    <property type="entry name" value="TYPE II SECRETION SYSTEM PROTEIN F-RELATED"/>
    <property type="match status" value="1"/>
</dbReference>
<protein>
    <recommendedName>
        <fullName evidence="10">General secretion pathway protein F</fullName>
    </recommendedName>
</protein>
<dbReference type="PANTHER" id="PTHR30012">
    <property type="entry name" value="GENERAL SECRETION PATHWAY PROTEIN"/>
    <property type="match status" value="1"/>
</dbReference>
<keyword evidence="4 11" id="KW-0813">Transport</keyword>
<dbReference type="Gene3D" id="1.20.81.30">
    <property type="entry name" value="Type II secretion system (T2SS), domain F"/>
    <property type="match status" value="2"/>
</dbReference>
<gene>
    <name evidence="14" type="ORF">GM658_24315</name>
</gene>
<dbReference type="InterPro" id="IPR018076">
    <property type="entry name" value="T2SS_GspF_dom"/>
</dbReference>
<keyword evidence="9 12" id="KW-0472">Membrane</keyword>
<keyword evidence="6" id="KW-0997">Cell inner membrane</keyword>
<evidence type="ECO:0000256" key="12">
    <source>
        <dbReference type="SAM" id="Phobius"/>
    </source>
</evidence>
<dbReference type="InterPro" id="IPR003004">
    <property type="entry name" value="GspF/PilC"/>
</dbReference>
<dbReference type="Pfam" id="PF00482">
    <property type="entry name" value="T2SSF"/>
    <property type="match status" value="2"/>
</dbReference>
<dbReference type="InterPro" id="IPR001992">
    <property type="entry name" value="T2SS_GspF/T4SS_PilC_CS"/>
</dbReference>
<feature type="transmembrane region" description="Helical" evidence="12">
    <location>
        <begin position="369"/>
        <end position="390"/>
    </location>
</feature>
<comment type="subcellular location">
    <subcellularLocation>
        <location evidence="2 11">Cell inner membrane</location>
        <topology evidence="2 11">Multi-pass membrane protein</topology>
    </subcellularLocation>
</comment>
<dbReference type="InterPro" id="IPR042094">
    <property type="entry name" value="T2SS_GspF_sf"/>
</dbReference>
<evidence type="ECO:0000256" key="4">
    <source>
        <dbReference type="ARBA" id="ARBA00022448"/>
    </source>
</evidence>
<feature type="transmembrane region" description="Helical" evidence="12">
    <location>
        <begin position="164"/>
        <end position="187"/>
    </location>
</feature>
<name>A0A6L6QNP1_9BURK</name>
<evidence type="ECO:0000313" key="15">
    <source>
        <dbReference type="Proteomes" id="UP000472320"/>
    </source>
</evidence>
<keyword evidence="5" id="KW-1003">Cell membrane</keyword>
<comment type="function">
    <text evidence="1">Component of the type II secretion system inner membrane complex required for the energy-dependent secretion of extracellular factors such as proteases and toxins from the periplasm.</text>
</comment>
<evidence type="ECO:0000256" key="3">
    <source>
        <dbReference type="ARBA" id="ARBA00005745"/>
    </source>
</evidence>
<reference evidence="14 15" key="1">
    <citation type="submission" date="2019-11" db="EMBL/GenBank/DDBJ databases">
        <title>Type strains purchased from KCTC, JCM and DSMZ.</title>
        <authorList>
            <person name="Lu H."/>
        </authorList>
    </citation>
    <scope>NUCLEOTIDE SEQUENCE [LARGE SCALE GENOMIC DNA]</scope>
    <source>
        <strain evidence="14 15">JCM 31587</strain>
    </source>
</reference>
<evidence type="ECO:0000256" key="5">
    <source>
        <dbReference type="ARBA" id="ARBA00022475"/>
    </source>
</evidence>
<evidence type="ECO:0000256" key="10">
    <source>
        <dbReference type="ARBA" id="ARBA00030750"/>
    </source>
</evidence>
<evidence type="ECO:0000256" key="8">
    <source>
        <dbReference type="ARBA" id="ARBA00022989"/>
    </source>
</evidence>
<evidence type="ECO:0000313" key="14">
    <source>
        <dbReference type="EMBL" id="MTW13741.1"/>
    </source>
</evidence>
<evidence type="ECO:0000256" key="2">
    <source>
        <dbReference type="ARBA" id="ARBA00004429"/>
    </source>
</evidence>
<dbReference type="OrthoDB" id="9805682at2"/>
<comment type="similarity">
    <text evidence="3 11">Belongs to the GSP F family.</text>
</comment>
<dbReference type="RefSeq" id="WP_155456654.1">
    <property type="nucleotide sequence ID" value="NZ_WNKX01000026.1"/>
</dbReference>
<accession>A0A6L6QNP1</accession>
<dbReference type="AlphaFoldDB" id="A0A6L6QNP1"/>
<dbReference type="Proteomes" id="UP000472320">
    <property type="component" value="Unassembled WGS sequence"/>
</dbReference>
<dbReference type="PRINTS" id="PR00812">
    <property type="entry name" value="BCTERIALGSPF"/>
</dbReference>
<evidence type="ECO:0000256" key="6">
    <source>
        <dbReference type="ARBA" id="ARBA00022519"/>
    </source>
</evidence>
<evidence type="ECO:0000256" key="7">
    <source>
        <dbReference type="ARBA" id="ARBA00022692"/>
    </source>
</evidence>
<sequence>MPQFIYRAMDANGTIVPGNMDAHNVPDLELRLQRMALDLIDYRETRERKLRIVGRAITRRDLINLCFHLEQMSSAGVPILDGLRDLRDSTDHFRLREIITDLVEKIEGGLQLSSALAAYPEIFDQSFTSLVRAGEQSGKVHEVFRDLAENLKWQDELAAQARKAITYPAFVLVVVSAVMFFLMIYLVPQLTAFIKNMGRELPLHTRALIALSNFFIHYWYLLLAAPIVAWQLGRWQLRRSERTAFAFDRLLLRMVPVLQKLIMARFATYFALMYAAGIPVLECIRLSEGIAGNRVVAAGMRRARELISEGHSVAAAFKQVGLFPPLVVRMLRVGESTGALDATLRNVAYFYNREVRERMERMQAMIEPAMTVILGILLGWIMLSVLGPIYDTISSIRI</sequence>
<dbReference type="GO" id="GO:0009306">
    <property type="term" value="P:protein secretion"/>
    <property type="evidence" value="ECO:0007669"/>
    <property type="project" value="InterPro"/>
</dbReference>
<keyword evidence="8 12" id="KW-1133">Transmembrane helix</keyword>
<dbReference type="GO" id="GO:0005886">
    <property type="term" value="C:plasma membrane"/>
    <property type="evidence" value="ECO:0007669"/>
    <property type="project" value="UniProtKB-SubCell"/>
</dbReference>
<evidence type="ECO:0000256" key="11">
    <source>
        <dbReference type="RuleBase" id="RU003923"/>
    </source>
</evidence>
<feature type="domain" description="Type II secretion system protein GspF" evidence="13">
    <location>
        <begin position="72"/>
        <end position="188"/>
    </location>
</feature>
<dbReference type="PROSITE" id="PS00874">
    <property type="entry name" value="T2SP_F"/>
    <property type="match status" value="1"/>
</dbReference>
<evidence type="ECO:0000256" key="9">
    <source>
        <dbReference type="ARBA" id="ARBA00023136"/>
    </source>
</evidence>
<dbReference type="EMBL" id="WNKX01000026">
    <property type="protein sequence ID" value="MTW13741.1"/>
    <property type="molecule type" value="Genomic_DNA"/>
</dbReference>